<dbReference type="SUPFAM" id="SSF50978">
    <property type="entry name" value="WD40 repeat-like"/>
    <property type="match status" value="1"/>
</dbReference>
<feature type="repeat" description="WD" evidence="7">
    <location>
        <begin position="214"/>
        <end position="255"/>
    </location>
</feature>
<comment type="similarity">
    <text evidence="6">Belongs to the WD repeat WDR12/YTM1 family.</text>
</comment>
<gene>
    <name evidence="6" type="primary">YTM1</name>
    <name evidence="9" type="ORF">CANTADRAFT_70664</name>
</gene>
<evidence type="ECO:0000256" key="1">
    <source>
        <dbReference type="ARBA" id="ARBA00022517"/>
    </source>
</evidence>
<feature type="repeat" description="WD" evidence="7">
    <location>
        <begin position="159"/>
        <end position="199"/>
    </location>
</feature>
<dbReference type="InterPro" id="IPR012972">
    <property type="entry name" value="NLE"/>
</dbReference>
<keyword evidence="3 7" id="KW-0853">WD repeat</keyword>
<keyword evidence="5 6" id="KW-0539">Nucleus</keyword>
<dbReference type="InterPro" id="IPR020472">
    <property type="entry name" value="WD40_PAC1"/>
</dbReference>
<sequence>MSEDKTQIKINFFTKEDDESIKVSDAPLYVPVSLKRYGLSEVVNHLLGNAGEDEDSKPIPFDFLIDGALLRTSLQDYLTKNGLSNEAYLSLEYTRAVLPPSFLASFNNEDWISSLATINSTSKAVTTSNLTLSAAKILSGSYDGIVRTYNMSGAVEKQYVGHSGPIRSVKWVSPTRIVSAGNDRQVRLWKASNGDVIDETDEEEPEDGKTLAILEAHKAPVVSLDIEQTTSRILSASYDHTVGFWSTNYKEMTAIQPLEYDSNVLSTSSKKRRKMALQDASIRRRSPLAILEGHSQPVEAVIFDQKDATVGYSVSQDHTIKTWDLVTSRCIDTRTTGYSLLSLLQLPTKHLLVSGSSARHINLHDPRVDASTEQTSAKLIGHTNFVVGLSASPSNENMFASASHDGTVKVWDVRADKSLYTITRQLEAEKGKDKVFDVCWDSQIGIVSGGEDKKIQINQNVSK</sequence>
<dbReference type="InterPro" id="IPR015943">
    <property type="entry name" value="WD40/YVTN_repeat-like_dom_sf"/>
</dbReference>
<feature type="domain" description="NLE" evidence="8">
    <location>
        <begin position="8"/>
        <end position="78"/>
    </location>
</feature>
<feature type="repeat" description="WD" evidence="7">
    <location>
        <begin position="379"/>
        <end position="421"/>
    </location>
</feature>
<dbReference type="GO" id="GO:0005654">
    <property type="term" value="C:nucleoplasm"/>
    <property type="evidence" value="ECO:0007669"/>
    <property type="project" value="UniProtKB-SubCell"/>
</dbReference>
<comment type="subcellular location">
    <subcellularLocation>
        <location evidence="6">Nucleus</location>
        <location evidence="6">Nucleolus</location>
    </subcellularLocation>
    <subcellularLocation>
        <location evidence="6">Nucleus</location>
        <location evidence="6">Nucleoplasm</location>
    </subcellularLocation>
</comment>
<dbReference type="STRING" id="984487.A0A1E4SD49"/>
<evidence type="ECO:0000256" key="3">
    <source>
        <dbReference type="ARBA" id="ARBA00022574"/>
    </source>
</evidence>
<dbReference type="GO" id="GO:0043021">
    <property type="term" value="F:ribonucleoprotein complex binding"/>
    <property type="evidence" value="ECO:0007669"/>
    <property type="project" value="UniProtKB-UniRule"/>
</dbReference>
<dbReference type="GeneID" id="30985185"/>
<dbReference type="GO" id="GO:0051276">
    <property type="term" value="P:chromosome organization"/>
    <property type="evidence" value="ECO:0007669"/>
    <property type="project" value="EnsemblFungi"/>
</dbReference>
<dbReference type="PROSITE" id="PS50082">
    <property type="entry name" value="WD_REPEATS_2"/>
    <property type="match status" value="4"/>
</dbReference>
<dbReference type="FunFam" id="2.130.10.10:FF:000706">
    <property type="entry name" value="Ribosome biogenesis protein YTM1"/>
    <property type="match status" value="1"/>
</dbReference>
<dbReference type="InterPro" id="IPR036322">
    <property type="entry name" value="WD40_repeat_dom_sf"/>
</dbReference>
<comment type="subunit">
    <text evidence="6">Component of the NOP7 complex, composed of ERB1, NOP7 and YTM1. Within the NOP7 complex ERB1 appears to interact directly with NOP7 and YTM1. The NOP7 complex also associates with the 66S pre-ribosome.</text>
</comment>
<evidence type="ECO:0000313" key="9">
    <source>
        <dbReference type="EMBL" id="ODV77439.1"/>
    </source>
</evidence>
<dbReference type="SMART" id="SM00320">
    <property type="entry name" value="WD40"/>
    <property type="match status" value="7"/>
</dbReference>
<dbReference type="GO" id="GO:0070545">
    <property type="term" value="C:PeBoW complex"/>
    <property type="evidence" value="ECO:0007669"/>
    <property type="project" value="EnsemblFungi"/>
</dbReference>
<evidence type="ECO:0000256" key="5">
    <source>
        <dbReference type="ARBA" id="ARBA00023242"/>
    </source>
</evidence>
<reference evidence="10" key="1">
    <citation type="submission" date="2016-05" db="EMBL/GenBank/DDBJ databases">
        <title>Comparative genomics of biotechnologically important yeasts.</title>
        <authorList>
            <consortium name="DOE Joint Genome Institute"/>
            <person name="Riley R."/>
            <person name="Haridas S."/>
            <person name="Wolfe K.H."/>
            <person name="Lopes M.R."/>
            <person name="Hittinger C.T."/>
            <person name="Goker M."/>
            <person name="Salamov A."/>
            <person name="Wisecaver J."/>
            <person name="Long T.M."/>
            <person name="Aerts A.L."/>
            <person name="Barry K."/>
            <person name="Choi C."/>
            <person name="Clum A."/>
            <person name="Coughlan A.Y."/>
            <person name="Deshpande S."/>
            <person name="Douglass A.P."/>
            <person name="Hanson S.J."/>
            <person name="Klenk H.-P."/>
            <person name="Labutti K."/>
            <person name="Lapidus A."/>
            <person name="Lindquist E."/>
            <person name="Lipzen A."/>
            <person name="Meier-Kolthoff J.P."/>
            <person name="Ohm R.A."/>
            <person name="Otillar R.P."/>
            <person name="Pangilinan J."/>
            <person name="Peng Y."/>
            <person name="Rokas A."/>
            <person name="Rosa C.A."/>
            <person name="Scheuner C."/>
            <person name="Sibirny A.A."/>
            <person name="Slot J.C."/>
            <person name="Stielow J.B."/>
            <person name="Sun H."/>
            <person name="Kurtzman C.P."/>
            <person name="Blackwell M."/>
            <person name="Grigoriev I.V."/>
            <person name="Jeffries T.W."/>
        </authorList>
    </citation>
    <scope>NUCLEOTIDE SEQUENCE [LARGE SCALE GENOMIC DNA]</scope>
    <source>
        <strain evidence="10">NRRL Y-17324</strain>
    </source>
</reference>
<dbReference type="GO" id="GO:0030687">
    <property type="term" value="C:preribosome, large subunit precursor"/>
    <property type="evidence" value="ECO:0007669"/>
    <property type="project" value="UniProtKB-UniRule"/>
</dbReference>
<dbReference type="EMBL" id="KV453915">
    <property type="protein sequence ID" value="ODV77439.1"/>
    <property type="molecule type" value="Genomic_DNA"/>
</dbReference>
<evidence type="ECO:0000256" key="2">
    <source>
        <dbReference type="ARBA" id="ARBA00022552"/>
    </source>
</evidence>
<keyword evidence="4" id="KW-0677">Repeat</keyword>
<dbReference type="HAMAP" id="MF_03029">
    <property type="entry name" value="WDR12"/>
    <property type="match status" value="1"/>
</dbReference>
<protein>
    <recommendedName>
        <fullName evidence="6">Ribosome biogenesis protein YTM1</fullName>
    </recommendedName>
</protein>
<comment type="function">
    <text evidence="6">Component of the NOP7 complex, which is required for maturation of the 25S and 5.8S ribosomal RNAs and formation of the 60S ribosome.</text>
</comment>
<dbReference type="InterPro" id="IPR028599">
    <property type="entry name" value="WDR12/Ytm1"/>
</dbReference>
<feature type="repeat" description="WD" evidence="7">
    <location>
        <begin position="291"/>
        <end position="333"/>
    </location>
</feature>
<dbReference type="OrthoDB" id="10251381at2759"/>
<proteinExistence type="inferred from homology"/>
<dbReference type="PRINTS" id="PR00320">
    <property type="entry name" value="GPROTEINBRPT"/>
</dbReference>
<organism evidence="9 10">
    <name type="scientific">Suhomyces tanzawaensis NRRL Y-17324</name>
    <dbReference type="NCBI Taxonomy" id="984487"/>
    <lineage>
        <taxon>Eukaryota</taxon>
        <taxon>Fungi</taxon>
        <taxon>Dikarya</taxon>
        <taxon>Ascomycota</taxon>
        <taxon>Saccharomycotina</taxon>
        <taxon>Pichiomycetes</taxon>
        <taxon>Debaryomycetaceae</taxon>
        <taxon>Suhomyces</taxon>
    </lineage>
</organism>
<evidence type="ECO:0000256" key="7">
    <source>
        <dbReference type="PROSITE-ProRule" id="PRU00221"/>
    </source>
</evidence>
<dbReference type="InterPro" id="IPR001680">
    <property type="entry name" value="WD40_rpt"/>
</dbReference>
<dbReference type="Proteomes" id="UP000094285">
    <property type="component" value="Unassembled WGS sequence"/>
</dbReference>
<accession>A0A1E4SD49</accession>
<dbReference type="GO" id="GO:0000463">
    <property type="term" value="P:maturation of LSU-rRNA from tricistronic rRNA transcript (SSU-rRNA, 5.8S rRNA, LSU-rRNA)"/>
    <property type="evidence" value="ECO:0007669"/>
    <property type="project" value="UniProtKB-UniRule"/>
</dbReference>
<keyword evidence="2 6" id="KW-0698">rRNA processing</keyword>
<evidence type="ECO:0000256" key="4">
    <source>
        <dbReference type="ARBA" id="ARBA00022737"/>
    </source>
</evidence>
<dbReference type="RefSeq" id="XP_020062561.1">
    <property type="nucleotide sequence ID" value="XM_020211049.1"/>
</dbReference>
<name>A0A1E4SD49_9ASCO</name>
<dbReference type="CDD" id="cd00200">
    <property type="entry name" value="WD40"/>
    <property type="match status" value="1"/>
</dbReference>
<evidence type="ECO:0000259" key="8">
    <source>
        <dbReference type="Pfam" id="PF08154"/>
    </source>
</evidence>
<dbReference type="PANTHER" id="PTHR19855:SF11">
    <property type="entry name" value="RIBOSOME BIOGENESIS PROTEIN WDR12"/>
    <property type="match status" value="1"/>
</dbReference>
<dbReference type="GO" id="GO:0000466">
    <property type="term" value="P:maturation of 5.8S rRNA from tricistronic rRNA transcript (SSU-rRNA, 5.8S rRNA, LSU-rRNA)"/>
    <property type="evidence" value="ECO:0007669"/>
    <property type="project" value="UniProtKB-UniRule"/>
</dbReference>
<dbReference type="Pfam" id="PF00400">
    <property type="entry name" value="WD40"/>
    <property type="match status" value="4"/>
</dbReference>
<dbReference type="PANTHER" id="PTHR19855">
    <property type="entry name" value="WD40 REPEAT PROTEIN 12, 37"/>
    <property type="match status" value="1"/>
</dbReference>
<dbReference type="PROSITE" id="PS50294">
    <property type="entry name" value="WD_REPEATS_REGION"/>
    <property type="match status" value="3"/>
</dbReference>
<dbReference type="GO" id="GO:0110136">
    <property type="term" value="P:protein-RNA complex remodeling"/>
    <property type="evidence" value="ECO:0007669"/>
    <property type="project" value="EnsemblFungi"/>
</dbReference>
<keyword evidence="10" id="KW-1185">Reference proteome</keyword>
<dbReference type="Gene3D" id="2.130.10.10">
    <property type="entry name" value="YVTN repeat-like/Quinoprotein amine dehydrogenase"/>
    <property type="match status" value="1"/>
</dbReference>
<dbReference type="Pfam" id="PF08154">
    <property type="entry name" value="NLE"/>
    <property type="match status" value="1"/>
</dbReference>
<evidence type="ECO:0000313" key="10">
    <source>
        <dbReference type="Proteomes" id="UP000094285"/>
    </source>
</evidence>
<evidence type="ECO:0000256" key="6">
    <source>
        <dbReference type="HAMAP-Rule" id="MF_03029"/>
    </source>
</evidence>
<dbReference type="AlphaFoldDB" id="A0A1E4SD49"/>
<keyword evidence="1 6" id="KW-0690">Ribosome biogenesis</keyword>